<name>A0AAV0JFG9_9ROSI</name>
<organism evidence="2 3">
    <name type="scientific">Linum tenue</name>
    <dbReference type="NCBI Taxonomy" id="586396"/>
    <lineage>
        <taxon>Eukaryota</taxon>
        <taxon>Viridiplantae</taxon>
        <taxon>Streptophyta</taxon>
        <taxon>Embryophyta</taxon>
        <taxon>Tracheophyta</taxon>
        <taxon>Spermatophyta</taxon>
        <taxon>Magnoliopsida</taxon>
        <taxon>eudicotyledons</taxon>
        <taxon>Gunneridae</taxon>
        <taxon>Pentapetalae</taxon>
        <taxon>rosids</taxon>
        <taxon>fabids</taxon>
        <taxon>Malpighiales</taxon>
        <taxon>Linaceae</taxon>
        <taxon>Linum</taxon>
    </lineage>
</organism>
<feature type="domain" description="KANL3/Tex30 alpha/beta hydrolase-like" evidence="1">
    <location>
        <begin position="25"/>
        <end position="216"/>
    </location>
</feature>
<dbReference type="SUPFAM" id="SSF53474">
    <property type="entry name" value="alpha/beta-Hydrolases"/>
    <property type="match status" value="2"/>
</dbReference>
<dbReference type="EMBL" id="CAMGYJ010000005">
    <property type="protein sequence ID" value="CAI0408657.1"/>
    <property type="molecule type" value="Genomic_DNA"/>
</dbReference>
<reference evidence="2" key="1">
    <citation type="submission" date="2022-08" db="EMBL/GenBank/DDBJ databases">
        <authorList>
            <person name="Gutierrez-Valencia J."/>
        </authorList>
    </citation>
    <scope>NUCLEOTIDE SEQUENCE</scope>
</reference>
<dbReference type="Gene3D" id="3.40.50.1820">
    <property type="entry name" value="alpha/beta hydrolase"/>
    <property type="match status" value="2"/>
</dbReference>
<dbReference type="PANTHER" id="PTHR13136">
    <property type="entry name" value="TESTIS DEVELOPMENT PROTEIN PRTD"/>
    <property type="match status" value="1"/>
</dbReference>
<evidence type="ECO:0000313" key="2">
    <source>
        <dbReference type="EMBL" id="CAI0408657.1"/>
    </source>
</evidence>
<dbReference type="Pfam" id="PF20408">
    <property type="entry name" value="Abhydrolase_11"/>
    <property type="match status" value="2"/>
</dbReference>
<protein>
    <recommendedName>
        <fullName evidence="1">KANL3/Tex30 alpha/beta hydrolase-like domain-containing protein</fullName>
    </recommendedName>
</protein>
<feature type="domain" description="KANL3/Tex30 alpha/beta hydrolase-like" evidence="1">
    <location>
        <begin position="259"/>
        <end position="452"/>
    </location>
</feature>
<dbReference type="PANTHER" id="PTHR13136:SF11">
    <property type="entry name" value="TESTIS-EXPRESSED PROTEIN 30"/>
    <property type="match status" value="1"/>
</dbReference>
<dbReference type="InterPro" id="IPR026555">
    <property type="entry name" value="NSL3/Tex30"/>
</dbReference>
<dbReference type="FunFam" id="3.40.50.1820:FF:000207">
    <property type="entry name" value="Alpha/beta-Hydrolases superfamily protein"/>
    <property type="match status" value="2"/>
</dbReference>
<evidence type="ECO:0000313" key="3">
    <source>
        <dbReference type="Proteomes" id="UP001154282"/>
    </source>
</evidence>
<sequence>MASSLSLKRGRCESDSLSSARLSPVVVFSPGPGCTVSSDWMISWKEMLEDALDAVEVITVQQLYSSGELSRQYDAASYHGFCARMAARKYSGHPLVLAGRSLGSRLSCLVEAKEGVEVAAVICLGYPLEGMTGAVEDDEALMQVKAPVIFVQGSKDVFCPLGKLEATRKKMNCYNELHVVDGGNHSFRIGKRHLLANQLTQDEVEMKAVGVIASFISGCLRGAFLGRQVQQIQVASTLFPLNHHQNKDAGNTSSSLSPVVVFAPGSSAPSSSSWMFRWKVMLKNALDAIEVITFDYPYMIGEKKRAPPKAERLVRFHKDIVKQATEKYPGHPLILAGKAMGARVSCMVAGEVDVAASAVVCLGYPLKSLVRATLNDSLMQLLVPVMFVQGSNDVFCPFDMLQSVRQKLKCRSRLHVVDGGDHSLKISVEQKLEDGSTQHEADMDAVGAVASFVSSCLTHKKSQ</sequence>
<evidence type="ECO:0000259" key="1">
    <source>
        <dbReference type="Pfam" id="PF20408"/>
    </source>
</evidence>
<dbReference type="AlphaFoldDB" id="A0AAV0JFG9"/>
<proteinExistence type="predicted"/>
<dbReference type="InterPro" id="IPR029058">
    <property type="entry name" value="AB_hydrolase_fold"/>
</dbReference>
<dbReference type="InterPro" id="IPR046879">
    <property type="entry name" value="KANL3/Tex30_Abhydrolase"/>
</dbReference>
<accession>A0AAV0JFG9</accession>
<keyword evidence="3" id="KW-1185">Reference proteome</keyword>
<gene>
    <name evidence="2" type="ORF">LITE_LOCUS14053</name>
</gene>
<dbReference type="Proteomes" id="UP001154282">
    <property type="component" value="Unassembled WGS sequence"/>
</dbReference>
<comment type="caution">
    <text evidence="2">The sequence shown here is derived from an EMBL/GenBank/DDBJ whole genome shotgun (WGS) entry which is preliminary data.</text>
</comment>